<evidence type="ECO:0008006" key="3">
    <source>
        <dbReference type="Google" id="ProtNLM"/>
    </source>
</evidence>
<dbReference type="EMBL" id="KV419421">
    <property type="protein sequence ID" value="KZS90418.1"/>
    <property type="molecule type" value="Genomic_DNA"/>
</dbReference>
<evidence type="ECO:0000313" key="1">
    <source>
        <dbReference type="EMBL" id="KZS90418.1"/>
    </source>
</evidence>
<sequence length="728" mass="81343">MTKLRQWAVSGESSRTQYFDEKVLTRCGFGEVVDVGFERWFELLPQISYIDRLVHGRDWESMRIAQDKANLRCGLELAATGCETDQRTKGELEVSRGVHDHVLMFTSFLDAKRAKAFQFGSEAQGLSVVPEIRLELVWIRVRPSSPAPFYQACTYCTGSRSFKPTIASSKLLPTMASLIFARNFEADVSLGQSLGKCHPFSLPTIIILPGRLYFLPPYPALILSSTNMLNLLPPEVLLMVVEEYLRISQGKSAKKRAKALLRISQINRQTRAITLGRPALWSTIHLHLPPNVSTLFFQRAAGHKIKLYLDTKKPNAASASELEHWIAFMRSNMGAVEHFELLVRSTVAFKKLIGAFETPAPNLRSLSVKFVQQEFPSSMAPFSGEAPNLHTAIILSRLPWKLEPFPSVTTLTLHISRENLQKNVSQLQYMHNAEAITLTGANWQDRCDDLDVPPPSLPGSIVLPACRQFEIKQVTASTAQYILDSVRLPALEKLIINETLYTRNLHTETPTEIVRASVAHVLAAGPKTCIPPTSLFIGIHPRRVVIRTNGTPSIDYTSSWIGTGMDQLLDAPDNECVLPTLIDMCTCLSRTLGVQPTDLTIHYNIWPKKFKIDKQNNKHPIEPTALSSIDSALFFREVFDAYPHVVNLELSGRLGAGAAVLRGDQALLPICSRIKIKTDLGNFNDNSENSTLTHEERQQERQQLRTNVALIGATRGCELVVQYQPGFL</sequence>
<dbReference type="AlphaFoldDB" id="A0A164RBI2"/>
<proteinExistence type="predicted"/>
<organism evidence="1 2">
    <name type="scientific">Sistotremastrum niveocremeum HHB9708</name>
    <dbReference type="NCBI Taxonomy" id="1314777"/>
    <lineage>
        <taxon>Eukaryota</taxon>
        <taxon>Fungi</taxon>
        <taxon>Dikarya</taxon>
        <taxon>Basidiomycota</taxon>
        <taxon>Agaricomycotina</taxon>
        <taxon>Agaricomycetes</taxon>
        <taxon>Sistotremastrales</taxon>
        <taxon>Sistotremastraceae</taxon>
        <taxon>Sertulicium</taxon>
        <taxon>Sertulicium niveocremeum</taxon>
    </lineage>
</organism>
<protein>
    <recommendedName>
        <fullName evidence="3">F-box domain-containing protein</fullName>
    </recommendedName>
</protein>
<reference evidence="1 2" key="1">
    <citation type="journal article" date="2016" name="Mol. Biol. Evol.">
        <title>Comparative Genomics of Early-Diverging Mushroom-Forming Fungi Provides Insights into the Origins of Lignocellulose Decay Capabilities.</title>
        <authorList>
            <person name="Nagy L.G."/>
            <person name="Riley R."/>
            <person name="Tritt A."/>
            <person name="Adam C."/>
            <person name="Daum C."/>
            <person name="Floudas D."/>
            <person name="Sun H."/>
            <person name="Yadav J.S."/>
            <person name="Pangilinan J."/>
            <person name="Larsson K.H."/>
            <person name="Matsuura K."/>
            <person name="Barry K."/>
            <person name="Labutti K."/>
            <person name="Kuo R."/>
            <person name="Ohm R.A."/>
            <person name="Bhattacharya S.S."/>
            <person name="Shirouzu T."/>
            <person name="Yoshinaga Y."/>
            <person name="Martin F.M."/>
            <person name="Grigoriev I.V."/>
            <person name="Hibbett D.S."/>
        </authorList>
    </citation>
    <scope>NUCLEOTIDE SEQUENCE [LARGE SCALE GENOMIC DNA]</scope>
    <source>
        <strain evidence="1 2">HHB9708</strain>
    </source>
</reference>
<dbReference type="Proteomes" id="UP000076722">
    <property type="component" value="Unassembled WGS sequence"/>
</dbReference>
<accession>A0A164RBI2</accession>
<name>A0A164RBI2_9AGAM</name>
<evidence type="ECO:0000313" key="2">
    <source>
        <dbReference type="Proteomes" id="UP000076722"/>
    </source>
</evidence>
<keyword evidence="2" id="KW-1185">Reference proteome</keyword>
<gene>
    <name evidence="1" type="ORF">SISNIDRAFT_468495</name>
</gene>